<evidence type="ECO:0000313" key="6">
    <source>
        <dbReference type="Proteomes" id="UP001054837"/>
    </source>
</evidence>
<dbReference type="PANTHER" id="PTHR13031:SF0">
    <property type="entry name" value="RIBONUCLEASE P PROTEIN SUBUNIT P30"/>
    <property type="match status" value="1"/>
</dbReference>
<evidence type="ECO:0000256" key="3">
    <source>
        <dbReference type="ARBA" id="ARBA00022694"/>
    </source>
</evidence>
<protein>
    <submittedName>
        <fullName evidence="5">Ribonuclease P protein subunit p30</fullName>
    </submittedName>
</protein>
<evidence type="ECO:0000256" key="4">
    <source>
        <dbReference type="SAM" id="MobiDB-lite"/>
    </source>
</evidence>
<keyword evidence="3" id="KW-0819">tRNA processing</keyword>
<accession>A0AAV4VBS4</accession>
<dbReference type="AlphaFoldDB" id="A0AAV4VBS4"/>
<feature type="region of interest" description="Disordered" evidence="4">
    <location>
        <begin position="275"/>
        <end position="308"/>
    </location>
</feature>
<dbReference type="GO" id="GO:0003723">
    <property type="term" value="F:RNA binding"/>
    <property type="evidence" value="ECO:0007669"/>
    <property type="project" value="TreeGrafter"/>
</dbReference>
<dbReference type="GO" id="GO:0008033">
    <property type="term" value="P:tRNA processing"/>
    <property type="evidence" value="ECO:0007669"/>
    <property type="project" value="UniProtKB-KW"/>
</dbReference>
<comment type="similarity">
    <text evidence="2">Belongs to the eukaryotic/archaeal RNase P protein component 3 family.</text>
</comment>
<gene>
    <name evidence="5" type="primary">RPP30</name>
    <name evidence="5" type="ORF">CDAR_36011</name>
</gene>
<dbReference type="Gene3D" id="3.20.20.140">
    <property type="entry name" value="Metal-dependent hydrolases"/>
    <property type="match status" value="1"/>
</dbReference>
<name>A0AAV4VBS4_9ARAC</name>
<dbReference type="PANTHER" id="PTHR13031">
    <property type="entry name" value="RIBONUCLEASE P SUBUNIT P30"/>
    <property type="match status" value="1"/>
</dbReference>
<comment type="subcellular location">
    <subcellularLocation>
        <location evidence="1">Nucleus</location>
    </subcellularLocation>
</comment>
<evidence type="ECO:0000256" key="1">
    <source>
        <dbReference type="ARBA" id="ARBA00004123"/>
    </source>
</evidence>
<feature type="compositionally biased region" description="Basic and acidic residues" evidence="4">
    <location>
        <begin position="293"/>
        <end position="302"/>
    </location>
</feature>
<keyword evidence="6" id="KW-1185">Reference proteome</keyword>
<evidence type="ECO:0000256" key="2">
    <source>
        <dbReference type="ARBA" id="ARBA00007331"/>
    </source>
</evidence>
<comment type="caution">
    <text evidence="5">The sequence shown here is derived from an EMBL/GenBank/DDBJ whole genome shotgun (WGS) entry which is preliminary data.</text>
</comment>
<feature type="compositionally biased region" description="Basic and acidic residues" evidence="4">
    <location>
        <begin position="275"/>
        <end position="285"/>
    </location>
</feature>
<proteinExistence type="inferred from homology"/>
<dbReference type="GO" id="GO:0005655">
    <property type="term" value="C:nucleolar ribonuclease P complex"/>
    <property type="evidence" value="ECO:0007669"/>
    <property type="project" value="TreeGrafter"/>
</dbReference>
<dbReference type="InterPro" id="IPR016195">
    <property type="entry name" value="Pol/histidinol_Pase-like"/>
</dbReference>
<reference evidence="5 6" key="1">
    <citation type="submission" date="2021-06" db="EMBL/GenBank/DDBJ databases">
        <title>Caerostris darwini draft genome.</title>
        <authorList>
            <person name="Kono N."/>
            <person name="Arakawa K."/>
        </authorList>
    </citation>
    <scope>NUCLEOTIDE SEQUENCE [LARGE SCALE GENOMIC DNA]</scope>
</reference>
<sequence length="308" mass="34584">MDLNIQVSIAESKQMLQKACEYGYRTVAINTIVDSNKLSGKNIYIPKPKLIDFKVNGLKRFQVCNRITAIVEDSIHCDNFLRSPITKKYDIIAVQPIGEKMLQHVSSLSDIDIISLNLTENLGYSLKRNIIALAKEKGIYFEICYSHCFRGETQFKVLIRNADLLVDVLKGENILISSGASLPLDLRSVETVMNLVLLFGLNKNQAEESVRKNGEVVLKHARSHNKTSCGYVSLSGFIKLPKHQGWIVHACKVPKLEASGSSSYFKQHNNVSKRKAIEISDDKNNKRSSSNKRAIDDKDNKVNKKVCS</sequence>
<dbReference type="Proteomes" id="UP001054837">
    <property type="component" value="Unassembled WGS sequence"/>
</dbReference>
<dbReference type="EMBL" id="BPLQ01012776">
    <property type="protein sequence ID" value="GIY67747.1"/>
    <property type="molecule type" value="Genomic_DNA"/>
</dbReference>
<dbReference type="Pfam" id="PF01876">
    <property type="entry name" value="RNase_P_p30"/>
    <property type="match status" value="1"/>
</dbReference>
<organism evidence="5 6">
    <name type="scientific">Caerostris darwini</name>
    <dbReference type="NCBI Taxonomy" id="1538125"/>
    <lineage>
        <taxon>Eukaryota</taxon>
        <taxon>Metazoa</taxon>
        <taxon>Ecdysozoa</taxon>
        <taxon>Arthropoda</taxon>
        <taxon>Chelicerata</taxon>
        <taxon>Arachnida</taxon>
        <taxon>Araneae</taxon>
        <taxon>Araneomorphae</taxon>
        <taxon>Entelegynae</taxon>
        <taxon>Araneoidea</taxon>
        <taxon>Araneidae</taxon>
        <taxon>Caerostris</taxon>
    </lineage>
</organism>
<dbReference type="SUPFAM" id="SSF89550">
    <property type="entry name" value="PHP domain-like"/>
    <property type="match status" value="1"/>
</dbReference>
<dbReference type="InterPro" id="IPR002738">
    <property type="entry name" value="RNase_P_p30"/>
</dbReference>
<evidence type="ECO:0000313" key="5">
    <source>
        <dbReference type="EMBL" id="GIY67747.1"/>
    </source>
</evidence>